<feature type="region of interest" description="Disordered" evidence="1">
    <location>
        <begin position="130"/>
        <end position="151"/>
    </location>
</feature>
<gene>
    <name evidence="2" type="ORF">TanjilG_20532</name>
</gene>
<accession>A0A1J7GLP9</accession>
<keyword evidence="3" id="KW-1185">Reference proteome</keyword>
<sequence>MEDGLTEVQNLLHPTHNQEDGSKREDNKENKDGFVSIEKVEKVKDEDLDEKDIGKGCVTSDGGGIFNNFISSLVTPSSPRIDDEVIEHENGNEEGVVAASKGEHGEKRRVENSVEGGLISNFVSNFFHQSEGEKSEVENEKEKEKEEDDEVVEKIKRMKTEKEGNSGGGSIIHNIVSHLPNSLPGCYTKKINKARLIPMFLTSKCISLSGDR</sequence>
<name>A0A1J7GLP9_LUPAN</name>
<feature type="region of interest" description="Disordered" evidence="1">
    <location>
        <begin position="1"/>
        <end position="33"/>
    </location>
</feature>
<feature type="compositionally biased region" description="Basic and acidic residues" evidence="1">
    <location>
        <begin position="16"/>
        <end position="33"/>
    </location>
</feature>
<organism evidence="2 3">
    <name type="scientific">Lupinus angustifolius</name>
    <name type="common">Narrow-leaved blue lupine</name>
    <dbReference type="NCBI Taxonomy" id="3871"/>
    <lineage>
        <taxon>Eukaryota</taxon>
        <taxon>Viridiplantae</taxon>
        <taxon>Streptophyta</taxon>
        <taxon>Embryophyta</taxon>
        <taxon>Tracheophyta</taxon>
        <taxon>Spermatophyta</taxon>
        <taxon>Magnoliopsida</taxon>
        <taxon>eudicotyledons</taxon>
        <taxon>Gunneridae</taxon>
        <taxon>Pentapetalae</taxon>
        <taxon>rosids</taxon>
        <taxon>fabids</taxon>
        <taxon>Fabales</taxon>
        <taxon>Fabaceae</taxon>
        <taxon>Papilionoideae</taxon>
        <taxon>50 kb inversion clade</taxon>
        <taxon>genistoids sensu lato</taxon>
        <taxon>core genistoids</taxon>
        <taxon>Genisteae</taxon>
        <taxon>Lupinus</taxon>
    </lineage>
</organism>
<dbReference type="Gramene" id="OIW01350">
    <property type="protein sequence ID" value="OIW01350"/>
    <property type="gene ID" value="TanjilG_20532"/>
</dbReference>
<proteinExistence type="predicted"/>
<reference evidence="2 3" key="1">
    <citation type="journal article" date="2017" name="Plant Biotechnol. J.">
        <title>A comprehensive draft genome sequence for lupin (Lupinus angustifolius), an emerging health food: insights into plant-microbe interactions and legume evolution.</title>
        <authorList>
            <person name="Hane J.K."/>
            <person name="Ming Y."/>
            <person name="Kamphuis L.G."/>
            <person name="Nelson M.N."/>
            <person name="Garg G."/>
            <person name="Atkins C.A."/>
            <person name="Bayer P.E."/>
            <person name="Bravo A."/>
            <person name="Bringans S."/>
            <person name="Cannon S."/>
            <person name="Edwards D."/>
            <person name="Foley R."/>
            <person name="Gao L.L."/>
            <person name="Harrison M.J."/>
            <person name="Huang W."/>
            <person name="Hurgobin B."/>
            <person name="Li S."/>
            <person name="Liu C.W."/>
            <person name="McGrath A."/>
            <person name="Morahan G."/>
            <person name="Murray J."/>
            <person name="Weller J."/>
            <person name="Jian J."/>
            <person name="Singh K.B."/>
        </authorList>
    </citation>
    <scope>NUCLEOTIDE SEQUENCE [LARGE SCALE GENOMIC DNA]</scope>
    <source>
        <strain evidence="3">cv. Tanjil</strain>
        <tissue evidence="2">Whole plant</tissue>
    </source>
</reference>
<evidence type="ECO:0000313" key="2">
    <source>
        <dbReference type="EMBL" id="OIW01350.1"/>
    </source>
</evidence>
<evidence type="ECO:0000256" key="1">
    <source>
        <dbReference type="SAM" id="MobiDB-lite"/>
    </source>
</evidence>
<dbReference type="Proteomes" id="UP000188354">
    <property type="component" value="Chromosome LG11"/>
</dbReference>
<feature type="compositionally biased region" description="Basic and acidic residues" evidence="1">
    <location>
        <begin position="130"/>
        <end position="144"/>
    </location>
</feature>
<dbReference type="AlphaFoldDB" id="A0A1J7GLP9"/>
<evidence type="ECO:0000313" key="3">
    <source>
        <dbReference type="Proteomes" id="UP000188354"/>
    </source>
</evidence>
<dbReference type="EMBL" id="CM007371">
    <property type="protein sequence ID" value="OIW01350.1"/>
    <property type="molecule type" value="Genomic_DNA"/>
</dbReference>
<protein>
    <submittedName>
        <fullName evidence="2">Uncharacterized protein</fullName>
    </submittedName>
</protein>
<dbReference type="OMA" id="FHKRECE"/>